<feature type="domain" description="SnoaL-like" evidence="1">
    <location>
        <begin position="16"/>
        <end position="105"/>
    </location>
</feature>
<reference evidence="2 3" key="1">
    <citation type="submission" date="2024-09" db="EMBL/GenBank/DDBJ databases">
        <authorList>
            <person name="Sun Q."/>
            <person name="Mori K."/>
        </authorList>
    </citation>
    <scope>NUCLEOTIDE SEQUENCE [LARGE SCALE GENOMIC DNA]</scope>
    <source>
        <strain evidence="2 3">JCM 14321</strain>
    </source>
</reference>
<accession>A0ABV5SS99</accession>
<dbReference type="Pfam" id="PF12680">
    <property type="entry name" value="SnoaL_2"/>
    <property type="match status" value="1"/>
</dbReference>
<gene>
    <name evidence="2" type="ORF">ACFFQV_06635</name>
</gene>
<dbReference type="EMBL" id="JBHMBL010000001">
    <property type="protein sequence ID" value="MFB9641964.1"/>
    <property type="molecule type" value="Genomic_DNA"/>
</dbReference>
<proteinExistence type="predicted"/>
<dbReference type="InterPro" id="IPR032710">
    <property type="entry name" value="NTF2-like_dom_sf"/>
</dbReference>
<evidence type="ECO:0000313" key="2">
    <source>
        <dbReference type="EMBL" id="MFB9641964.1"/>
    </source>
</evidence>
<keyword evidence="3" id="KW-1185">Reference proteome</keyword>
<dbReference type="Proteomes" id="UP001589667">
    <property type="component" value="Unassembled WGS sequence"/>
</dbReference>
<protein>
    <submittedName>
        <fullName evidence="2">Nuclear transport factor 2 family protein</fullName>
    </submittedName>
</protein>
<dbReference type="SUPFAM" id="SSF54427">
    <property type="entry name" value="NTF2-like"/>
    <property type="match status" value="1"/>
</dbReference>
<name>A0ABV5SS99_9MICO</name>
<dbReference type="InterPro" id="IPR037401">
    <property type="entry name" value="SnoaL-like"/>
</dbReference>
<evidence type="ECO:0000313" key="3">
    <source>
        <dbReference type="Proteomes" id="UP001589667"/>
    </source>
</evidence>
<evidence type="ECO:0000259" key="1">
    <source>
        <dbReference type="Pfam" id="PF12680"/>
    </source>
</evidence>
<dbReference type="Gene3D" id="3.10.450.50">
    <property type="match status" value="1"/>
</dbReference>
<organism evidence="2 3">
    <name type="scientific">Agromyces lapidis</name>
    <dbReference type="NCBI Taxonomy" id="279574"/>
    <lineage>
        <taxon>Bacteria</taxon>
        <taxon>Bacillati</taxon>
        <taxon>Actinomycetota</taxon>
        <taxon>Actinomycetes</taxon>
        <taxon>Micrococcales</taxon>
        <taxon>Microbacteriaceae</taxon>
        <taxon>Agromyces</taxon>
    </lineage>
</organism>
<dbReference type="RefSeq" id="WP_157424722.1">
    <property type="nucleotide sequence ID" value="NZ_BAAANI010000007.1"/>
</dbReference>
<sequence>MLSDPTPARVIELLWTRMQARDWPGVRALLADELVVDWYASLERIVGAENFVSVNAEYPEGWSIRIVSIVAEGDRVVSEVEVPHEGVGVFRAASFWTVRGGLIIEGREYWTTRGGDAAPEWRRPWVETMAEAE</sequence>
<comment type="caution">
    <text evidence="2">The sequence shown here is derived from an EMBL/GenBank/DDBJ whole genome shotgun (WGS) entry which is preliminary data.</text>
</comment>